<evidence type="ECO:0000259" key="8">
    <source>
        <dbReference type="Pfam" id="PF06414"/>
    </source>
</evidence>
<dbReference type="InterPro" id="IPR027417">
    <property type="entry name" value="P-loop_NTPase"/>
</dbReference>
<feature type="region of interest" description="Disordered" evidence="7">
    <location>
        <begin position="341"/>
        <end position="442"/>
    </location>
</feature>
<keyword evidence="3" id="KW-0547">Nucleotide-binding</keyword>
<dbReference type="GO" id="GO:0005524">
    <property type="term" value="F:ATP binding"/>
    <property type="evidence" value="ECO:0007669"/>
    <property type="project" value="UniProtKB-KW"/>
</dbReference>
<dbReference type="SUPFAM" id="SSF52540">
    <property type="entry name" value="P-loop containing nucleoside triphosphate hydrolases"/>
    <property type="match status" value="1"/>
</dbReference>
<evidence type="ECO:0000313" key="9">
    <source>
        <dbReference type="EMBL" id="GHI90359.1"/>
    </source>
</evidence>
<dbReference type="EMBL" id="BNEE01000011">
    <property type="protein sequence ID" value="GHI90359.1"/>
    <property type="molecule type" value="Genomic_DNA"/>
</dbReference>
<proteinExistence type="inferred from homology"/>
<dbReference type="AlphaFoldDB" id="A0A919H6E4"/>
<gene>
    <name evidence="9" type="ORF">Sxan_77230</name>
</gene>
<evidence type="ECO:0000256" key="6">
    <source>
        <dbReference type="ARBA" id="ARBA00048178"/>
    </source>
</evidence>
<sequence>MTDLDEVERYRLPEAENRRIFHEGIVPDLLEGRSAQKTPTVVFLIGQPGAGKSRVTAMVAGVLNQHGGFVDVDSDLYKPYHPAYGALMAKDDTLMAAYTRADGRAWMAQAEEYVRSHKLHAIIQETSQNAGAVEDKMLAYRRAGARVEALFMGVPQAMSNQGIVSRYFEQLADRGQGRLTVQSNADESYRGILALADSVDEGALANTASIYRRGESKPRYSNTVAASGDWTSPPALADALEAERTRPWTAAESEAFVATQLRLREASRDMGPEWSERLTRIEQQAMPLLGPAADGGPHLGLLSDPQLATWAERLRNAEQAAHLQAQPAQPTPADDIARRLQEQGASPESISRAQQTAAEDHQHARRTAALAGEQGDRIQRLGQRAAAELQRRDQLPFAQREQEAGIRHQMQPLAEPRPPASPVPTPRIEPPKGQAQARGRSL</sequence>
<dbReference type="GO" id="GO:0016301">
    <property type="term" value="F:kinase activity"/>
    <property type="evidence" value="ECO:0007669"/>
    <property type="project" value="InterPro"/>
</dbReference>
<name>A0A919H6E4_9ACTN</name>
<organism evidence="9 10">
    <name type="scientific">Streptomyces xanthophaeus</name>
    <dbReference type="NCBI Taxonomy" id="67385"/>
    <lineage>
        <taxon>Bacteria</taxon>
        <taxon>Bacillati</taxon>
        <taxon>Actinomycetota</taxon>
        <taxon>Actinomycetes</taxon>
        <taxon>Kitasatosporales</taxon>
        <taxon>Streptomycetaceae</taxon>
        <taxon>Streptomyces</taxon>
    </lineage>
</organism>
<evidence type="ECO:0000256" key="4">
    <source>
        <dbReference type="ARBA" id="ARBA00022840"/>
    </source>
</evidence>
<evidence type="ECO:0000256" key="7">
    <source>
        <dbReference type="SAM" id="MobiDB-lite"/>
    </source>
</evidence>
<accession>A0A919H6E4</accession>
<dbReference type="Gene3D" id="3.40.50.300">
    <property type="entry name" value="P-loop containing nucleotide triphosphate hydrolases"/>
    <property type="match status" value="1"/>
</dbReference>
<evidence type="ECO:0000256" key="1">
    <source>
        <dbReference type="ARBA" id="ARBA00009104"/>
    </source>
</evidence>
<feature type="compositionally biased region" description="Pro residues" evidence="7">
    <location>
        <begin position="415"/>
        <end position="428"/>
    </location>
</feature>
<feature type="compositionally biased region" description="Basic and acidic residues" evidence="7">
    <location>
        <begin position="389"/>
        <end position="406"/>
    </location>
</feature>
<evidence type="ECO:0000313" key="10">
    <source>
        <dbReference type="Proteomes" id="UP000600026"/>
    </source>
</evidence>
<comment type="catalytic activity">
    <reaction evidence="6">
        <text>UDP-N-acetyl-alpha-D-glucosamine + ATP = UDP-N-acetyl-alpha-D-glucosamine 3'-phosphate + ADP + H(+)</text>
        <dbReference type="Rhea" id="RHEA:32671"/>
        <dbReference type="ChEBI" id="CHEBI:15378"/>
        <dbReference type="ChEBI" id="CHEBI:30616"/>
        <dbReference type="ChEBI" id="CHEBI:57705"/>
        <dbReference type="ChEBI" id="CHEBI:64353"/>
        <dbReference type="ChEBI" id="CHEBI:456216"/>
        <dbReference type="EC" id="2.7.1.176"/>
    </reaction>
</comment>
<evidence type="ECO:0000256" key="3">
    <source>
        <dbReference type="ARBA" id="ARBA00022741"/>
    </source>
</evidence>
<dbReference type="Proteomes" id="UP000600026">
    <property type="component" value="Unassembled WGS sequence"/>
</dbReference>
<evidence type="ECO:0000256" key="5">
    <source>
        <dbReference type="ARBA" id="ARBA00032897"/>
    </source>
</evidence>
<evidence type="ECO:0000256" key="2">
    <source>
        <dbReference type="ARBA" id="ARBA00011963"/>
    </source>
</evidence>
<comment type="similarity">
    <text evidence="1">Belongs to the zeta toxin family.</text>
</comment>
<dbReference type="EC" id="2.7.1.176" evidence="2"/>
<keyword evidence="4" id="KW-0067">ATP-binding</keyword>
<feature type="domain" description="Zeta toxin" evidence="8">
    <location>
        <begin position="35"/>
        <end position="222"/>
    </location>
</feature>
<dbReference type="RefSeq" id="WP_051902302.1">
    <property type="nucleotide sequence ID" value="NZ_BNEE01000011.1"/>
</dbReference>
<dbReference type="Pfam" id="PF06414">
    <property type="entry name" value="Zeta_toxin"/>
    <property type="match status" value="1"/>
</dbReference>
<feature type="compositionally biased region" description="Polar residues" evidence="7">
    <location>
        <begin position="343"/>
        <end position="357"/>
    </location>
</feature>
<reference evidence="9" key="1">
    <citation type="submission" date="2020-09" db="EMBL/GenBank/DDBJ databases">
        <title>Whole genome shotgun sequence of Streptomyces xanthophaeus NBRC 12829.</title>
        <authorList>
            <person name="Komaki H."/>
            <person name="Tamura T."/>
        </authorList>
    </citation>
    <scope>NUCLEOTIDE SEQUENCE</scope>
    <source>
        <strain evidence="9">NBRC 12829</strain>
    </source>
</reference>
<protein>
    <recommendedName>
        <fullName evidence="5">UDP-N-acetylglucosamine kinase</fullName>
        <ecNumber evidence="2">2.7.1.176</ecNumber>
    </recommendedName>
    <alternativeName>
        <fullName evidence="5">UDP-N-acetylglucosamine kinase</fullName>
    </alternativeName>
</protein>
<dbReference type="InterPro" id="IPR010488">
    <property type="entry name" value="Zeta_toxin_domain"/>
</dbReference>
<comment type="caution">
    <text evidence="9">The sequence shown here is derived from an EMBL/GenBank/DDBJ whole genome shotgun (WGS) entry which is preliminary data.</text>
</comment>
<keyword evidence="10" id="KW-1185">Reference proteome</keyword>